<evidence type="ECO:0000313" key="2">
    <source>
        <dbReference type="EMBL" id="JAH21569.1"/>
    </source>
</evidence>
<reference evidence="2" key="1">
    <citation type="submission" date="2014-11" db="EMBL/GenBank/DDBJ databases">
        <authorList>
            <person name="Amaro Gonzalez C."/>
        </authorList>
    </citation>
    <scope>NUCLEOTIDE SEQUENCE</scope>
</reference>
<reference evidence="2" key="2">
    <citation type="journal article" date="2015" name="Fish Shellfish Immunol.">
        <title>Early steps in the European eel (Anguilla anguilla)-Vibrio vulnificus interaction in the gills: Role of the RtxA13 toxin.</title>
        <authorList>
            <person name="Callol A."/>
            <person name="Pajuelo D."/>
            <person name="Ebbesson L."/>
            <person name="Teles M."/>
            <person name="MacKenzie S."/>
            <person name="Amaro C."/>
        </authorList>
    </citation>
    <scope>NUCLEOTIDE SEQUENCE</scope>
</reference>
<organism evidence="2">
    <name type="scientific">Anguilla anguilla</name>
    <name type="common">European freshwater eel</name>
    <name type="synonym">Muraena anguilla</name>
    <dbReference type="NCBI Taxonomy" id="7936"/>
    <lineage>
        <taxon>Eukaryota</taxon>
        <taxon>Metazoa</taxon>
        <taxon>Chordata</taxon>
        <taxon>Craniata</taxon>
        <taxon>Vertebrata</taxon>
        <taxon>Euteleostomi</taxon>
        <taxon>Actinopterygii</taxon>
        <taxon>Neopterygii</taxon>
        <taxon>Teleostei</taxon>
        <taxon>Anguilliformes</taxon>
        <taxon>Anguillidae</taxon>
        <taxon>Anguilla</taxon>
    </lineage>
</organism>
<keyword evidence="1" id="KW-0732">Signal</keyword>
<proteinExistence type="predicted"/>
<name>A0A0E9QXJ6_ANGAN</name>
<feature type="signal peptide" evidence="1">
    <location>
        <begin position="1"/>
        <end position="21"/>
    </location>
</feature>
<evidence type="ECO:0000256" key="1">
    <source>
        <dbReference type="SAM" id="SignalP"/>
    </source>
</evidence>
<sequence>MLKKMKLVITIFVCCLQYISMQYDHVNACFNVHWCFIPTTFNDESVVYTQCSIMGKE</sequence>
<protein>
    <submittedName>
        <fullName evidence="2">Uncharacterized protein</fullName>
    </submittedName>
</protein>
<dbReference type="EMBL" id="GBXM01087008">
    <property type="protein sequence ID" value="JAH21569.1"/>
    <property type="molecule type" value="Transcribed_RNA"/>
</dbReference>
<accession>A0A0E9QXJ6</accession>
<dbReference type="AlphaFoldDB" id="A0A0E9QXJ6"/>
<feature type="chain" id="PRO_5007401384" evidence="1">
    <location>
        <begin position="22"/>
        <end position="57"/>
    </location>
</feature>
<dbReference type="EMBL" id="GBXM01101247">
    <property type="protein sequence ID" value="JAH07330.1"/>
    <property type="molecule type" value="Transcribed_RNA"/>
</dbReference>